<proteinExistence type="predicted"/>
<dbReference type="RefSeq" id="WP_092192073.1">
    <property type="nucleotide sequence ID" value="NZ_FOTO01000006.1"/>
</dbReference>
<name>A0A8G2C363_DESNO</name>
<reference evidence="1 2" key="1">
    <citation type="submission" date="2016-10" db="EMBL/GenBank/DDBJ databases">
        <authorList>
            <person name="Varghese N."/>
            <person name="Submissions S."/>
        </authorList>
    </citation>
    <scope>NUCLEOTIDE SEQUENCE [LARGE SCALE GENOMIC DNA]</scope>
    <source>
        <strain evidence="1 2">DSM 1741</strain>
    </source>
</reference>
<evidence type="ECO:0000313" key="1">
    <source>
        <dbReference type="EMBL" id="SFL77577.1"/>
    </source>
</evidence>
<evidence type="ECO:0000313" key="2">
    <source>
        <dbReference type="Proteomes" id="UP000199581"/>
    </source>
</evidence>
<sequence length="304" mass="33127">MRHTAVQRPILELSADGSLKPAGRTSVFSAERTNSFEIVACSAARLRGLYAEHGLALSRSPTLLALIEKAKILASASQDERTFSQLLSALQIQRIAEAVLPLAGKPQAHEKLVETLDGGISLLSRKRSKAKDTLWELELHRILSDCGIETTFAEPDLMLALAGSSAGVACKKLYSEANVEKVLSQAIAQIERNCSSGIVALDIEDLLPEDAILQVQNSHGMNVHLNAHNDGFMQRHERHLRRYLEQGRAISVVVSCGAIVDILDRSPRFHTARQTTVWNIPNHSPSQSSQVEAILKALLSSHAA</sequence>
<dbReference type="EMBL" id="FOTO01000006">
    <property type="protein sequence ID" value="SFL77577.1"/>
    <property type="molecule type" value="Genomic_DNA"/>
</dbReference>
<dbReference type="Proteomes" id="UP000199581">
    <property type="component" value="Unassembled WGS sequence"/>
</dbReference>
<dbReference type="AlphaFoldDB" id="A0A8G2C363"/>
<keyword evidence="2" id="KW-1185">Reference proteome</keyword>
<organism evidence="1 2">
    <name type="scientific">Desulfomicrobium norvegicum (strain DSM 1741 / NCIMB 8310)</name>
    <name type="common">Desulfovibrio baculatus (strain Norway 4)</name>
    <name type="synonym">Desulfovibrio desulfuricans (strain Norway 4)</name>
    <dbReference type="NCBI Taxonomy" id="52561"/>
    <lineage>
        <taxon>Bacteria</taxon>
        <taxon>Pseudomonadati</taxon>
        <taxon>Thermodesulfobacteriota</taxon>
        <taxon>Desulfovibrionia</taxon>
        <taxon>Desulfovibrionales</taxon>
        <taxon>Desulfomicrobiaceae</taxon>
        <taxon>Desulfomicrobium</taxon>
    </lineage>
</organism>
<gene>
    <name evidence="1" type="ORF">SAMN05421830_10684</name>
</gene>
<protein>
    <submittedName>
        <fullName evidence="1">Uncharacterized protein</fullName>
    </submittedName>
</protein>
<comment type="caution">
    <text evidence="1">The sequence shown here is derived from an EMBL/GenBank/DDBJ whole genome shotgun (WGS) entry which is preliminary data.</text>
</comment>
<dbReference type="OrthoDB" id="9153906at2"/>
<accession>A0A8G2C363</accession>